<dbReference type="EMBL" id="NAAC01000028">
    <property type="protein sequence ID" value="RDJ06795.1"/>
    <property type="molecule type" value="Genomic_DNA"/>
</dbReference>
<dbReference type="InterPro" id="IPR021445">
    <property type="entry name" value="DUF3095"/>
</dbReference>
<proteinExistence type="predicted"/>
<dbReference type="Proteomes" id="UP000254939">
    <property type="component" value="Unassembled WGS sequence"/>
</dbReference>
<reference evidence="1 2" key="1">
    <citation type="submission" date="2017-03" db="EMBL/GenBank/DDBJ databases">
        <title>Genome analysis of Rhizobial strains effectives or ineffectives for nitrogen fixation isolated from bean seeds.</title>
        <authorList>
            <person name="Peralta H."/>
            <person name="Aguilar-Vera A."/>
            <person name="Mora Y."/>
            <person name="Vargas-Lagunas C."/>
            <person name="Girard L."/>
            <person name="Mora J."/>
        </authorList>
    </citation>
    <scope>NUCLEOTIDE SEQUENCE [LARGE SCALE GENOMIC DNA]</scope>
    <source>
        <strain evidence="1 2">CCGM3</strain>
    </source>
</reference>
<evidence type="ECO:0000313" key="2">
    <source>
        <dbReference type="Proteomes" id="UP000254939"/>
    </source>
</evidence>
<protein>
    <submittedName>
        <fullName evidence="1">Adenylate cyclase</fullName>
    </submittedName>
</protein>
<organism evidence="1 2">
    <name type="scientific">Rhizobium grahamii</name>
    <dbReference type="NCBI Taxonomy" id="1120045"/>
    <lineage>
        <taxon>Bacteria</taxon>
        <taxon>Pseudomonadati</taxon>
        <taxon>Pseudomonadota</taxon>
        <taxon>Alphaproteobacteria</taxon>
        <taxon>Hyphomicrobiales</taxon>
        <taxon>Rhizobiaceae</taxon>
        <taxon>Rhizobium/Agrobacterium group</taxon>
        <taxon>Rhizobium</taxon>
    </lineage>
</organism>
<accession>A0A370KK09</accession>
<gene>
    <name evidence="1" type="ORF">B5K06_22685</name>
</gene>
<comment type="caution">
    <text evidence="1">The sequence shown here is derived from an EMBL/GenBank/DDBJ whole genome shotgun (WGS) entry which is preliminary data.</text>
</comment>
<dbReference type="AlphaFoldDB" id="A0A370KK09"/>
<dbReference type="Pfam" id="PF11294">
    <property type="entry name" value="DUF3095"/>
    <property type="match status" value="1"/>
</dbReference>
<sequence length="409" mass="44058">MQNRIAVAAWVCARFSDMSDLSNDRFYADVPVFTDFERVTDTSNYRPLPDGWFLAVADIVGSTNAIGAGRYKDVNMAGASVISAILNAVDKGDYPYVFGGDGAVVALPYDLENAARGALAATQRWVQEELDLALRVAIVPLADIRKEGLDVRVARHAASENVTYAMFAGGGAAWAERQMKSGRYGIEQAPSGARPDLTGLSCRWNPIKAHNGEIVSIIAIPAEDGRPSPEFRKLVTEVIALAAEAGRGGHPVPSGGPEFSFSIKGFDREARALAPAGKRLGVKLYILFQSLLIVALHTLGLKLGRFDARRYTEDVSGNSDFRKFDDGLKMTIDVDAAHLARIERLLEEGKAKGVARYGLHRQSSALMTCFVPTPMSRDHVHFIDGASGGYAVAASQISGKTFSPADIKP</sequence>
<evidence type="ECO:0000313" key="1">
    <source>
        <dbReference type="EMBL" id="RDJ06795.1"/>
    </source>
</evidence>
<name>A0A370KK09_9HYPH</name>